<keyword evidence="11" id="KW-1185">Reference proteome</keyword>
<sequence length="399" mass="43146">MGEGNAFVQVWRNPYIRVVVLVLLIYLVYRLAGMIAPILILAALAYTLAYLVNPLLNWFERRRIPRGVGVLLVFLLLAGMLTLASVLFVTVLAQLSELFQQLPALFEQANDLWQRWWGILQSYRSLPMLQGVSEQITEFVQSSVSTLSDSALKLVQGALSQGGAVIGGLASVASGVTQFVLMLILSVYMMLDFNRIGVTLLSVFPRRSQPLVLELSSHINTAVGGYLRGQILIATGVGTITGVGLAIFGIPSAAALGFLAGIFNIVPYLGVVIAIVPAILLALSVAPIKILFVLIVFLIASQVESHFLSPMILGRTTNLHPVTVLLSILIGVSLLGLPGALLGVPAAALGKLLLQSYYYPSRFYRQLARIRPPEPPEPLPPLEERLVARQDGDRSNSSS</sequence>
<evidence type="ECO:0000256" key="7">
    <source>
        <dbReference type="ARBA" id="ARBA00023136"/>
    </source>
</evidence>
<feature type="transmembrane region" description="Helical" evidence="9">
    <location>
        <begin position="15"/>
        <end position="32"/>
    </location>
</feature>
<evidence type="ECO:0000256" key="8">
    <source>
        <dbReference type="SAM" id="MobiDB-lite"/>
    </source>
</evidence>
<evidence type="ECO:0000256" key="1">
    <source>
        <dbReference type="ARBA" id="ARBA00004651"/>
    </source>
</evidence>
<evidence type="ECO:0000256" key="5">
    <source>
        <dbReference type="ARBA" id="ARBA00022692"/>
    </source>
</evidence>
<dbReference type="GO" id="GO:0005886">
    <property type="term" value="C:plasma membrane"/>
    <property type="evidence" value="ECO:0007669"/>
    <property type="project" value="UniProtKB-SubCell"/>
</dbReference>
<feature type="transmembrane region" description="Helical" evidence="9">
    <location>
        <begin position="231"/>
        <end position="250"/>
    </location>
</feature>
<feature type="transmembrane region" description="Helical" evidence="9">
    <location>
        <begin position="38"/>
        <end position="56"/>
    </location>
</feature>
<evidence type="ECO:0000313" key="11">
    <source>
        <dbReference type="Proteomes" id="UP000569951"/>
    </source>
</evidence>
<feature type="transmembrane region" description="Helical" evidence="9">
    <location>
        <begin position="68"/>
        <end position="93"/>
    </location>
</feature>
<name>A0A841I7A7_9DEIO</name>
<dbReference type="Proteomes" id="UP000569951">
    <property type="component" value="Unassembled WGS sequence"/>
</dbReference>
<evidence type="ECO:0000256" key="4">
    <source>
        <dbReference type="ARBA" id="ARBA00022475"/>
    </source>
</evidence>
<keyword evidence="3" id="KW-0813">Transport</keyword>
<evidence type="ECO:0000256" key="9">
    <source>
        <dbReference type="SAM" id="Phobius"/>
    </source>
</evidence>
<feature type="transmembrane region" description="Helical" evidence="9">
    <location>
        <begin position="256"/>
        <end position="283"/>
    </location>
</feature>
<keyword evidence="7 9" id="KW-0472">Membrane</keyword>
<dbReference type="PANTHER" id="PTHR21716:SF53">
    <property type="entry name" value="PERMEASE PERM-RELATED"/>
    <property type="match status" value="1"/>
</dbReference>
<reference evidence="10 11" key="1">
    <citation type="submission" date="2020-08" db="EMBL/GenBank/DDBJ databases">
        <title>Genomic Encyclopedia of Type Strains, Phase IV (KMG-IV): sequencing the most valuable type-strain genomes for metagenomic binning, comparative biology and taxonomic classification.</title>
        <authorList>
            <person name="Goeker M."/>
        </authorList>
    </citation>
    <scope>NUCLEOTIDE SEQUENCE [LARGE SCALE GENOMIC DNA]</scope>
    <source>
        <strain evidence="10 11">DSM 21458</strain>
    </source>
</reference>
<comment type="subcellular location">
    <subcellularLocation>
        <location evidence="1">Cell membrane</location>
        <topology evidence="1">Multi-pass membrane protein</topology>
    </subcellularLocation>
</comment>
<keyword evidence="5 9" id="KW-0812">Transmembrane</keyword>
<dbReference type="InterPro" id="IPR002549">
    <property type="entry name" value="AI-2E-like"/>
</dbReference>
<dbReference type="RefSeq" id="WP_246351657.1">
    <property type="nucleotide sequence ID" value="NZ_JACHHG010000015.1"/>
</dbReference>
<evidence type="ECO:0000313" key="10">
    <source>
        <dbReference type="EMBL" id="MBB6099762.1"/>
    </source>
</evidence>
<accession>A0A841I7A7</accession>
<dbReference type="Pfam" id="PF01594">
    <property type="entry name" value="AI-2E_transport"/>
    <property type="match status" value="1"/>
</dbReference>
<organism evidence="10 11">
    <name type="scientific">Deinobacterium chartae</name>
    <dbReference type="NCBI Taxonomy" id="521158"/>
    <lineage>
        <taxon>Bacteria</taxon>
        <taxon>Thermotogati</taxon>
        <taxon>Deinococcota</taxon>
        <taxon>Deinococci</taxon>
        <taxon>Deinococcales</taxon>
        <taxon>Deinococcaceae</taxon>
        <taxon>Deinobacterium</taxon>
    </lineage>
</organism>
<gene>
    <name evidence="10" type="ORF">HNR42_003220</name>
</gene>
<dbReference type="AlphaFoldDB" id="A0A841I7A7"/>
<feature type="transmembrane region" description="Helical" evidence="9">
    <location>
        <begin position="290"/>
        <end position="313"/>
    </location>
</feature>
<comment type="similarity">
    <text evidence="2">Belongs to the autoinducer-2 exporter (AI-2E) (TC 2.A.86) family.</text>
</comment>
<evidence type="ECO:0000256" key="6">
    <source>
        <dbReference type="ARBA" id="ARBA00022989"/>
    </source>
</evidence>
<evidence type="ECO:0000256" key="3">
    <source>
        <dbReference type="ARBA" id="ARBA00022448"/>
    </source>
</evidence>
<evidence type="ECO:0000256" key="2">
    <source>
        <dbReference type="ARBA" id="ARBA00009773"/>
    </source>
</evidence>
<feature type="region of interest" description="Disordered" evidence="8">
    <location>
        <begin position="372"/>
        <end position="399"/>
    </location>
</feature>
<feature type="transmembrane region" description="Helical" evidence="9">
    <location>
        <begin position="164"/>
        <end position="191"/>
    </location>
</feature>
<feature type="compositionally biased region" description="Basic and acidic residues" evidence="8">
    <location>
        <begin position="382"/>
        <end position="399"/>
    </location>
</feature>
<dbReference type="GO" id="GO:0055085">
    <property type="term" value="P:transmembrane transport"/>
    <property type="evidence" value="ECO:0007669"/>
    <property type="project" value="TreeGrafter"/>
</dbReference>
<protein>
    <submittedName>
        <fullName evidence="10">Putative PurR-regulated permease PerM</fullName>
    </submittedName>
</protein>
<feature type="transmembrane region" description="Helical" evidence="9">
    <location>
        <begin position="325"/>
        <end position="354"/>
    </location>
</feature>
<dbReference type="EMBL" id="JACHHG010000015">
    <property type="protein sequence ID" value="MBB6099762.1"/>
    <property type="molecule type" value="Genomic_DNA"/>
</dbReference>
<comment type="caution">
    <text evidence="10">The sequence shown here is derived from an EMBL/GenBank/DDBJ whole genome shotgun (WGS) entry which is preliminary data.</text>
</comment>
<keyword evidence="4" id="KW-1003">Cell membrane</keyword>
<proteinExistence type="inferred from homology"/>
<keyword evidence="6 9" id="KW-1133">Transmembrane helix</keyword>
<dbReference type="PANTHER" id="PTHR21716">
    <property type="entry name" value="TRANSMEMBRANE PROTEIN"/>
    <property type="match status" value="1"/>
</dbReference>